<accession>A0ABS9W3I3</accession>
<protein>
    <submittedName>
        <fullName evidence="1">Uncharacterized protein</fullName>
    </submittedName>
</protein>
<sequence>MVEPKAADACGLGDRTSTRLGYLAMRCGLFFGGHRAVQDCLATLEILARSRPRSGRATLAGLLEGARQADLSSR</sequence>
<dbReference type="InterPro" id="IPR012337">
    <property type="entry name" value="RNaseH-like_sf"/>
</dbReference>
<keyword evidence="2" id="KW-1185">Reference proteome</keyword>
<dbReference type="SUPFAM" id="SSF53098">
    <property type="entry name" value="Ribonuclease H-like"/>
    <property type="match status" value="1"/>
</dbReference>
<evidence type="ECO:0000313" key="1">
    <source>
        <dbReference type="EMBL" id="MCI0753490.1"/>
    </source>
</evidence>
<organism evidence="1 2">
    <name type="scientific">Teichococcus vastitatis</name>
    <dbReference type="NCBI Taxonomy" id="2307076"/>
    <lineage>
        <taxon>Bacteria</taxon>
        <taxon>Pseudomonadati</taxon>
        <taxon>Pseudomonadota</taxon>
        <taxon>Alphaproteobacteria</taxon>
        <taxon>Acetobacterales</taxon>
        <taxon>Roseomonadaceae</taxon>
        <taxon>Roseomonas</taxon>
    </lineage>
</organism>
<name>A0ABS9W3I3_9PROT</name>
<comment type="caution">
    <text evidence="1">The sequence shown here is derived from an EMBL/GenBank/DDBJ whole genome shotgun (WGS) entry which is preliminary data.</text>
</comment>
<dbReference type="EMBL" id="JALBUU010000004">
    <property type="protein sequence ID" value="MCI0753490.1"/>
    <property type="molecule type" value="Genomic_DNA"/>
</dbReference>
<evidence type="ECO:0000313" key="2">
    <source>
        <dbReference type="Proteomes" id="UP001201985"/>
    </source>
</evidence>
<dbReference type="Proteomes" id="UP001201985">
    <property type="component" value="Unassembled WGS sequence"/>
</dbReference>
<dbReference type="RefSeq" id="WP_241792716.1">
    <property type="nucleotide sequence ID" value="NZ_JALBUU010000004.1"/>
</dbReference>
<gene>
    <name evidence="1" type="ORF">MON41_06920</name>
</gene>
<reference evidence="1 2" key="1">
    <citation type="submission" date="2022-03" db="EMBL/GenBank/DDBJ databases">
        <title>Complete genome analysis of Roseomonas KG 17.1 : a prolific producer of plant growth promoters.</title>
        <authorList>
            <person name="Saadouli I."/>
            <person name="Najjari A."/>
            <person name="Mosbah A."/>
            <person name="Ouzari H.I."/>
        </authorList>
    </citation>
    <scope>NUCLEOTIDE SEQUENCE [LARGE SCALE GENOMIC DNA]</scope>
    <source>
        <strain evidence="1 2">KG17-1</strain>
    </source>
</reference>
<proteinExistence type="predicted"/>